<evidence type="ECO:0008006" key="3">
    <source>
        <dbReference type="Google" id="ProtNLM"/>
    </source>
</evidence>
<dbReference type="SUPFAM" id="SSF48452">
    <property type="entry name" value="TPR-like"/>
    <property type="match status" value="1"/>
</dbReference>
<proteinExistence type="predicted"/>
<dbReference type="Pfam" id="PF13424">
    <property type="entry name" value="TPR_12"/>
    <property type="match status" value="1"/>
</dbReference>
<gene>
    <name evidence="1" type="ORF">TrVE_jg13569</name>
</gene>
<dbReference type="PANTHER" id="PTHR46082:SF6">
    <property type="entry name" value="AAA+ ATPASE DOMAIN-CONTAINING PROTEIN-RELATED"/>
    <property type="match status" value="1"/>
</dbReference>
<reference evidence="2" key="1">
    <citation type="journal article" date="2023" name="Commun. Biol.">
        <title>Genome analysis of Parmales, the sister group of diatoms, reveals the evolutionary specialization of diatoms from phago-mixotrophs to photoautotrophs.</title>
        <authorList>
            <person name="Ban H."/>
            <person name="Sato S."/>
            <person name="Yoshikawa S."/>
            <person name="Yamada K."/>
            <person name="Nakamura Y."/>
            <person name="Ichinomiya M."/>
            <person name="Sato N."/>
            <person name="Blanc-Mathieu R."/>
            <person name="Endo H."/>
            <person name="Kuwata A."/>
            <person name="Ogata H."/>
        </authorList>
    </citation>
    <scope>NUCLEOTIDE SEQUENCE [LARGE SCALE GENOMIC DNA]</scope>
    <source>
        <strain evidence="2">NIES 3699</strain>
    </source>
</reference>
<accession>A0A9W7EY15</accession>
<keyword evidence="2" id="KW-1185">Reference proteome</keyword>
<dbReference type="Pfam" id="PF13374">
    <property type="entry name" value="TPR_10"/>
    <property type="match status" value="1"/>
</dbReference>
<organism evidence="1 2">
    <name type="scientific">Triparma verrucosa</name>
    <dbReference type="NCBI Taxonomy" id="1606542"/>
    <lineage>
        <taxon>Eukaryota</taxon>
        <taxon>Sar</taxon>
        <taxon>Stramenopiles</taxon>
        <taxon>Ochrophyta</taxon>
        <taxon>Bolidophyceae</taxon>
        <taxon>Parmales</taxon>
        <taxon>Triparmaceae</taxon>
        <taxon>Triparma</taxon>
    </lineage>
</organism>
<dbReference type="InterPro" id="IPR053137">
    <property type="entry name" value="NLR-like"/>
</dbReference>
<name>A0A9W7EY15_9STRA</name>
<comment type="caution">
    <text evidence="1">The sequence shown here is derived from an EMBL/GenBank/DDBJ whole genome shotgun (WGS) entry which is preliminary data.</text>
</comment>
<dbReference type="PANTHER" id="PTHR46082">
    <property type="entry name" value="ATP/GTP-BINDING PROTEIN-RELATED"/>
    <property type="match status" value="1"/>
</dbReference>
<dbReference type="Proteomes" id="UP001165160">
    <property type="component" value="Unassembled WGS sequence"/>
</dbReference>
<dbReference type="EMBL" id="BRXX01000157">
    <property type="protein sequence ID" value="GMH94565.1"/>
    <property type="molecule type" value="Genomic_DNA"/>
</dbReference>
<evidence type="ECO:0000313" key="1">
    <source>
        <dbReference type="EMBL" id="GMH94565.1"/>
    </source>
</evidence>
<dbReference type="AlphaFoldDB" id="A0A9W7EY15"/>
<sequence>MKLNAIDRRTLMNHKAFPDPSLVMMARKRILEILENADPPPAQAVLLTAVLDLGKAYRKCEDLDPNFARKNLKRAREGFMNYARPGDRSGDKSNREKALDATRRLIMCTCQNSKELIEKLRTLVEMIKESLGEENWLTQKTISTLADLLRKDAGEFEEAMQLYKRCLAVRERVLGVEHNDTLMVVMNMGCLFHQDLKDLKNGLAYYERAFKGYKKVLGRNHPDTLLALAGMATAYFDGGKNYHKAEELNLIAIQGYLKIGKVHEYCKASFNLAAVYAKSGEKEKLRKVLDFYPHIIEYQPSFNDHI</sequence>
<evidence type="ECO:0000313" key="2">
    <source>
        <dbReference type="Proteomes" id="UP001165160"/>
    </source>
</evidence>
<dbReference type="Gene3D" id="1.25.40.10">
    <property type="entry name" value="Tetratricopeptide repeat domain"/>
    <property type="match status" value="1"/>
</dbReference>
<dbReference type="InterPro" id="IPR011990">
    <property type="entry name" value="TPR-like_helical_dom_sf"/>
</dbReference>
<protein>
    <recommendedName>
        <fullName evidence="3">Kinesin light chain</fullName>
    </recommendedName>
</protein>